<keyword evidence="13" id="KW-1185">Reference proteome</keyword>
<dbReference type="InterPro" id="IPR036509">
    <property type="entry name" value="Met_Sox_Rdtase_MsrA_sf"/>
</dbReference>
<dbReference type="Gene3D" id="2.170.150.20">
    <property type="entry name" value="Peptide methionine sulfoxide reductase"/>
    <property type="match status" value="1"/>
</dbReference>
<dbReference type="NCBIfam" id="TIGR00357">
    <property type="entry name" value="peptide-methionine (R)-S-oxide reductase MsrB"/>
    <property type="match status" value="1"/>
</dbReference>
<dbReference type="EC" id="1.8.4.12" evidence="9"/>
<dbReference type="EMBL" id="CP002689">
    <property type="protein sequence ID" value="AEE13446.1"/>
    <property type="molecule type" value="Genomic_DNA"/>
</dbReference>
<dbReference type="GO" id="GO:0006979">
    <property type="term" value="P:response to oxidative stress"/>
    <property type="evidence" value="ECO:0007669"/>
    <property type="project" value="InterPro"/>
</dbReference>
<dbReference type="Pfam" id="PF01641">
    <property type="entry name" value="SelR"/>
    <property type="match status" value="1"/>
</dbReference>
<evidence type="ECO:0000259" key="11">
    <source>
        <dbReference type="PROSITE" id="PS51790"/>
    </source>
</evidence>
<evidence type="ECO:0000256" key="2">
    <source>
        <dbReference type="ARBA" id="ARBA00011017"/>
    </source>
</evidence>
<evidence type="ECO:0000256" key="1">
    <source>
        <dbReference type="ARBA" id="ARBA00008076"/>
    </source>
</evidence>
<evidence type="ECO:0000256" key="7">
    <source>
        <dbReference type="ARBA" id="ARBA00048488"/>
    </source>
</evidence>
<keyword evidence="3 9" id="KW-0560">Oxidoreductase</keyword>
<evidence type="ECO:0000313" key="12">
    <source>
        <dbReference type="EMBL" id="AEE13446.1"/>
    </source>
</evidence>
<comment type="similarity">
    <text evidence="9">Belongs to the MsrB Met sulfoxide reductase family.</text>
</comment>
<evidence type="ECO:0000256" key="6">
    <source>
        <dbReference type="ARBA" id="ARBA00047806"/>
    </source>
</evidence>
<evidence type="ECO:0000256" key="10">
    <source>
        <dbReference type="HAMAP-Rule" id="MF_01401"/>
    </source>
</evidence>
<accession>F4KND5</accession>
<dbReference type="Proteomes" id="UP000006545">
    <property type="component" value="Chromosome"/>
</dbReference>
<evidence type="ECO:0000313" key="13">
    <source>
        <dbReference type="Proteomes" id="UP000006545"/>
    </source>
</evidence>
<feature type="domain" description="MsrB" evidence="11">
    <location>
        <begin position="207"/>
        <end position="330"/>
    </location>
</feature>
<comment type="function">
    <text evidence="5 10">Has an important function as a repair enzyme for proteins that have been inactivated by oxidation. Catalyzes the reversible oxidation-reduction of methionine sulfoxide in proteins to methionine.</text>
</comment>
<gene>
    <name evidence="9" type="primary">msrB</name>
    <name evidence="10" type="synonym">msrA</name>
    <name evidence="12" type="ordered locus">Poras_1513</name>
</gene>
<dbReference type="EC" id="1.8.4.11" evidence="10"/>
<comment type="catalytic activity">
    <reaction evidence="7 9">
        <text>L-methionyl-[protein] + [thioredoxin]-disulfide + H2O = L-methionyl-(R)-S-oxide-[protein] + [thioredoxin]-dithiol</text>
        <dbReference type="Rhea" id="RHEA:24164"/>
        <dbReference type="Rhea" id="RHEA-COMP:10698"/>
        <dbReference type="Rhea" id="RHEA-COMP:10700"/>
        <dbReference type="Rhea" id="RHEA-COMP:12313"/>
        <dbReference type="Rhea" id="RHEA-COMP:12314"/>
        <dbReference type="ChEBI" id="CHEBI:15377"/>
        <dbReference type="ChEBI" id="CHEBI:16044"/>
        <dbReference type="ChEBI" id="CHEBI:29950"/>
        <dbReference type="ChEBI" id="CHEBI:45764"/>
        <dbReference type="ChEBI" id="CHEBI:50058"/>
        <dbReference type="EC" id="1.8.4.12"/>
    </reaction>
</comment>
<evidence type="ECO:0000256" key="5">
    <source>
        <dbReference type="ARBA" id="ARBA00024679"/>
    </source>
</evidence>
<name>F4KND5_PORAD</name>
<dbReference type="eggNOG" id="COG0229">
    <property type="taxonomic scope" value="Bacteria"/>
</dbReference>
<dbReference type="PANTHER" id="PTHR10173">
    <property type="entry name" value="METHIONINE SULFOXIDE REDUCTASE"/>
    <property type="match status" value="1"/>
</dbReference>
<dbReference type="InterPro" id="IPR002579">
    <property type="entry name" value="Met_Sox_Rdtase_MsrB_dom"/>
</dbReference>
<comment type="similarity">
    <text evidence="10">Belongs to the MsrA Met sulfoxide reductase family.</text>
</comment>
<dbReference type="GO" id="GO:0030091">
    <property type="term" value="P:protein repair"/>
    <property type="evidence" value="ECO:0007669"/>
    <property type="project" value="InterPro"/>
</dbReference>
<dbReference type="KEGG" id="pah:Poras_1513"/>
<reference evidence="13" key="1">
    <citation type="submission" date="2011-04" db="EMBL/GenBank/DDBJ databases">
        <title>The complete genome of Porphyromonas asaccharolytica DSM 20707.</title>
        <authorList>
            <person name="Lucas S."/>
            <person name="Han J."/>
            <person name="Lapidus A."/>
            <person name="Bruce D."/>
            <person name="Goodwin L."/>
            <person name="Pitluck S."/>
            <person name="Peters L."/>
            <person name="Kyrpides N."/>
            <person name="Mavromatis K."/>
            <person name="Ivanova N."/>
            <person name="Ovchinnikova G."/>
            <person name="Pagani I."/>
            <person name="Lu M."/>
            <person name="Detter J.C."/>
            <person name="Tapia R."/>
            <person name="Han C."/>
            <person name="Land M."/>
            <person name="Hauser L."/>
            <person name="Markowitz V."/>
            <person name="Cheng J.-F."/>
            <person name="Hugenholtz P."/>
            <person name="Woyke T."/>
            <person name="Wu D."/>
            <person name="Gronow S."/>
            <person name="Wellnitz S."/>
            <person name="Brambilla E."/>
            <person name="Klenk H.-P."/>
            <person name="Eisen J.A."/>
        </authorList>
    </citation>
    <scope>NUCLEOTIDE SEQUENCE [LARGE SCALE GENOMIC DNA]</scope>
    <source>
        <strain evidence="13">ATCC 25260 / DSM 20707 / VPI 4198</strain>
    </source>
</reference>
<comment type="similarity">
    <text evidence="1">In the C-terminal section; belongs to the MsrB Met sulfoxide reductase family.</text>
</comment>
<dbReference type="Pfam" id="PF01625">
    <property type="entry name" value="PMSR"/>
    <property type="match status" value="1"/>
</dbReference>
<dbReference type="PANTHER" id="PTHR10173:SF59">
    <property type="entry name" value="PEPTIDE METHIONINE SULFOXIDE REDUCTASE MSRA_MSRB"/>
    <property type="match status" value="1"/>
</dbReference>
<dbReference type="InterPro" id="IPR011057">
    <property type="entry name" value="Mss4-like_sf"/>
</dbReference>
<dbReference type="SUPFAM" id="SSF55068">
    <property type="entry name" value="Peptide methionine sulfoxide reductase"/>
    <property type="match status" value="1"/>
</dbReference>
<comment type="catalytic activity">
    <reaction evidence="6 10">
        <text>L-methionyl-[protein] + [thioredoxin]-disulfide + H2O = L-methionyl-(S)-S-oxide-[protein] + [thioredoxin]-dithiol</text>
        <dbReference type="Rhea" id="RHEA:14217"/>
        <dbReference type="Rhea" id="RHEA-COMP:10698"/>
        <dbReference type="Rhea" id="RHEA-COMP:10700"/>
        <dbReference type="Rhea" id="RHEA-COMP:12313"/>
        <dbReference type="Rhea" id="RHEA-COMP:12315"/>
        <dbReference type="ChEBI" id="CHEBI:15377"/>
        <dbReference type="ChEBI" id="CHEBI:16044"/>
        <dbReference type="ChEBI" id="CHEBI:29950"/>
        <dbReference type="ChEBI" id="CHEBI:44120"/>
        <dbReference type="ChEBI" id="CHEBI:50058"/>
        <dbReference type="EC" id="1.8.4.11"/>
    </reaction>
</comment>
<proteinExistence type="inferred from homology"/>
<comment type="catalytic activity">
    <reaction evidence="8 10">
        <text>[thioredoxin]-disulfide + L-methionine + H2O = L-methionine (S)-S-oxide + [thioredoxin]-dithiol</text>
        <dbReference type="Rhea" id="RHEA:19993"/>
        <dbReference type="Rhea" id="RHEA-COMP:10698"/>
        <dbReference type="Rhea" id="RHEA-COMP:10700"/>
        <dbReference type="ChEBI" id="CHEBI:15377"/>
        <dbReference type="ChEBI" id="CHEBI:29950"/>
        <dbReference type="ChEBI" id="CHEBI:50058"/>
        <dbReference type="ChEBI" id="CHEBI:57844"/>
        <dbReference type="ChEBI" id="CHEBI:58772"/>
        <dbReference type="EC" id="1.8.4.11"/>
    </reaction>
</comment>
<dbReference type="SUPFAM" id="SSF51316">
    <property type="entry name" value="Mss4-like"/>
    <property type="match status" value="1"/>
</dbReference>
<dbReference type="HAMAP" id="MF_01400">
    <property type="entry name" value="MsrB"/>
    <property type="match status" value="1"/>
</dbReference>
<evidence type="ECO:0000256" key="9">
    <source>
        <dbReference type="HAMAP-Rule" id="MF_01400"/>
    </source>
</evidence>
<keyword evidence="4" id="KW-0511">Multifunctional enzyme</keyword>
<dbReference type="GO" id="GO:0008113">
    <property type="term" value="F:peptide-methionine (S)-S-oxide reductase activity"/>
    <property type="evidence" value="ECO:0007669"/>
    <property type="project" value="UniProtKB-UniRule"/>
</dbReference>
<dbReference type="HAMAP" id="MF_01401">
    <property type="entry name" value="MsrA"/>
    <property type="match status" value="1"/>
</dbReference>
<comment type="similarity">
    <text evidence="2">In the N-terminal section; belongs to the MsrA Met sulfoxide reductase family.</text>
</comment>
<dbReference type="InterPro" id="IPR002569">
    <property type="entry name" value="Met_Sox_Rdtase_MsrA_dom"/>
</dbReference>
<dbReference type="GO" id="GO:0033743">
    <property type="term" value="F:peptide-methionine (R)-S-oxide reductase activity"/>
    <property type="evidence" value="ECO:0007669"/>
    <property type="project" value="UniProtKB-UniRule"/>
</dbReference>
<feature type="active site" evidence="10">
    <location>
        <position position="46"/>
    </location>
</feature>
<evidence type="ECO:0000256" key="4">
    <source>
        <dbReference type="ARBA" id="ARBA00023268"/>
    </source>
</evidence>
<feature type="active site" description="Nucleophile" evidence="9">
    <location>
        <position position="319"/>
    </location>
</feature>
<evidence type="ECO:0000256" key="3">
    <source>
        <dbReference type="ARBA" id="ARBA00023002"/>
    </source>
</evidence>
<dbReference type="AlphaFoldDB" id="F4KND5"/>
<dbReference type="STRING" id="879243.Poras_1513"/>
<dbReference type="NCBIfam" id="TIGR00401">
    <property type="entry name" value="msrA"/>
    <property type="match status" value="1"/>
</dbReference>
<sequence>MTLSNHIKWVALALIISCTTIILTNAMAREKEQSQELDTIYLAGGCFWGMQAFFEEVDGVVSTEVGYANGTLGRQPSYEEVCTGETGFAETLRVVYDAGRVPLSFILERYFTVINPTTLNRQGADHGTQYRTGIYYTKEEQRPIIEKALTSLQQAYTDPVVVECKPLDNYYPAEQYHQEYLRKNPGGYCHIGHTQIARESSVRYVDHEALRKRLTPMQYHVTQEAGTEPPFDNEYYDLTEAGIYVDVVSGKPLFLSLDKFDSGCGWPAFAKPIDDQLIKESTDRSHGMVRTEVRSKDSDAHLGHLFEDGPVELGGLRYCINSAALRFIPLDSLEAEGYGDYLRYFKK</sequence>
<dbReference type="GO" id="GO:0005737">
    <property type="term" value="C:cytoplasm"/>
    <property type="evidence" value="ECO:0007669"/>
    <property type="project" value="TreeGrafter"/>
</dbReference>
<dbReference type="PROSITE" id="PS51790">
    <property type="entry name" value="MSRB"/>
    <property type="match status" value="1"/>
</dbReference>
<dbReference type="FunFam" id="2.170.150.20:FF:000003">
    <property type="entry name" value="Peptide methionine sulfoxide reductase MsrB"/>
    <property type="match status" value="1"/>
</dbReference>
<evidence type="ECO:0000256" key="8">
    <source>
        <dbReference type="ARBA" id="ARBA00048782"/>
    </source>
</evidence>
<comment type="caution">
    <text evidence="9">Lacks conserved residue(s) required for the propagation of feature annotation.</text>
</comment>
<dbReference type="GO" id="GO:0033744">
    <property type="term" value="F:L-methionine:thioredoxin-disulfide S-oxidoreductase activity"/>
    <property type="evidence" value="ECO:0007669"/>
    <property type="project" value="RHEA"/>
</dbReference>
<organism evidence="12 13">
    <name type="scientific">Porphyromonas asaccharolytica (strain ATCC 25260 / DSM 20707 / BCRC 10618 / CCUG 7834 / JCM 6326 / LMG 13178 / VPI 4198 / B440)</name>
    <name type="common">Bacteroides asaccharolyticus</name>
    <dbReference type="NCBI Taxonomy" id="879243"/>
    <lineage>
        <taxon>Bacteria</taxon>
        <taxon>Pseudomonadati</taxon>
        <taxon>Bacteroidota</taxon>
        <taxon>Bacteroidia</taxon>
        <taxon>Bacteroidales</taxon>
        <taxon>Porphyromonadaceae</taxon>
        <taxon>Porphyromonas</taxon>
    </lineage>
</organism>
<dbReference type="InterPro" id="IPR028427">
    <property type="entry name" value="Met_Sox_Rdtase_MsrB"/>
</dbReference>
<dbReference type="HOGENOM" id="CLU_031040_1_0_10"/>
<dbReference type="eggNOG" id="COG0225">
    <property type="taxonomic scope" value="Bacteria"/>
</dbReference>
<dbReference type="Gene3D" id="3.30.1060.10">
    <property type="entry name" value="Peptide methionine sulphoxide reductase MsrA"/>
    <property type="match status" value="1"/>
</dbReference>
<protein>
    <recommendedName>
        <fullName evidence="9 10">Multifunctional fusion protein</fullName>
    </recommendedName>
    <domain>
        <recommendedName>
            <fullName evidence="10">Peptide methionine sulfoxide reductase MsrA</fullName>
            <shortName evidence="10">Protein-methionine-S-oxide reductase</shortName>
            <ecNumber evidence="10">1.8.4.11</ecNumber>
        </recommendedName>
        <alternativeName>
            <fullName evidence="10">Peptide-methionine (S)-S-oxide reductase</fullName>
            <shortName evidence="10">Peptide Met(O) reductase</shortName>
        </alternativeName>
    </domain>
    <domain>
        <recommendedName>
            <fullName evidence="9">Peptide methionine sulfoxide reductase MsrB</fullName>
            <ecNumber evidence="9">1.8.4.12</ecNumber>
        </recommendedName>
        <alternativeName>
            <fullName evidence="9">Peptide-methionine (R)-S-oxide reductase</fullName>
        </alternativeName>
    </domain>
</protein>